<comment type="cofactor">
    <cofactor evidence="1 7">
        <name>heme</name>
        <dbReference type="ChEBI" id="CHEBI:30413"/>
    </cofactor>
</comment>
<evidence type="ECO:0000256" key="7">
    <source>
        <dbReference type="PIRSR" id="PIRSR602403-1"/>
    </source>
</evidence>
<reference evidence="10" key="1">
    <citation type="journal article" date="2023" name="Mol. Phylogenet. Evol.">
        <title>Genome-scale phylogeny and comparative genomics of the fungal order Sordariales.</title>
        <authorList>
            <person name="Hensen N."/>
            <person name="Bonometti L."/>
            <person name="Westerberg I."/>
            <person name="Brannstrom I.O."/>
            <person name="Guillou S."/>
            <person name="Cros-Aarteil S."/>
            <person name="Calhoun S."/>
            <person name="Haridas S."/>
            <person name="Kuo A."/>
            <person name="Mondo S."/>
            <person name="Pangilinan J."/>
            <person name="Riley R."/>
            <person name="LaButti K."/>
            <person name="Andreopoulos B."/>
            <person name="Lipzen A."/>
            <person name="Chen C."/>
            <person name="Yan M."/>
            <person name="Daum C."/>
            <person name="Ng V."/>
            <person name="Clum A."/>
            <person name="Steindorff A."/>
            <person name="Ohm R.A."/>
            <person name="Martin F."/>
            <person name="Silar P."/>
            <person name="Natvig D.O."/>
            <person name="Lalanne C."/>
            <person name="Gautier V."/>
            <person name="Ament-Velasquez S.L."/>
            <person name="Kruys A."/>
            <person name="Hutchinson M.I."/>
            <person name="Powell A.J."/>
            <person name="Barry K."/>
            <person name="Miller A.N."/>
            <person name="Grigoriev I.V."/>
            <person name="Debuchy R."/>
            <person name="Gladieux P."/>
            <person name="Hiltunen Thoren M."/>
            <person name="Johannesson H."/>
        </authorList>
    </citation>
    <scope>NUCLEOTIDE SEQUENCE</scope>
    <source>
        <strain evidence="10">CBS 314.62</strain>
    </source>
</reference>
<sequence>MELFNVAAQQLQHLAEHCAASKLWLAAAILAPLLIAFLIFTFVAPRNAPPSLWDPIPYVFNTIQFAFNNERFMVRVANILQNSRIAKFHLVSTPVFLVSGPENIQTLFARSHKVGNETIFLENVFPALYRMSREEKQRFADDKSGRGRQPAPGTEHMPSHMRYWHGYEHVHSEYLSRAQHQRPMAEQFQTFISAALDTQFPPGEPKTVSVIDFCRRHVAEAAVKTLLGPRIFELFPDVLDAFWEFDRNICLITLAPPKWLIPGPHRAQERFYAIMRKYVAAAYADFDSDAAETDQAGWKPESGARVSRELVKWLKEKGFRDEVAVGALAMLMFAMTSNTIPIVMWMMIEITRDPSLLCAVRDEVAQAYVAGKDHGSRTLDLDKLAAMPFLQSVFAEVLRLHMNFNLMRNVNEPIVVEGFKLPRGSMLQAPMKVAHYDEMIWGAPGHAAAQFWAERHIRYDETADADGGVRKVPVFAMAGRPSSYFPFGGGQQICPGRHLAKNEIFTTIALLVSKFEIEPLEWTNSDGSPSLRAARGDARFSGIGAMPPDRDLKMRWTRTG</sequence>
<evidence type="ECO:0000256" key="8">
    <source>
        <dbReference type="SAM" id="MobiDB-lite"/>
    </source>
</evidence>
<evidence type="ECO:0000256" key="2">
    <source>
        <dbReference type="ARBA" id="ARBA00010617"/>
    </source>
</evidence>
<dbReference type="PRINTS" id="PR00465">
    <property type="entry name" value="EP450IV"/>
</dbReference>
<evidence type="ECO:0000256" key="4">
    <source>
        <dbReference type="ARBA" id="ARBA00022723"/>
    </source>
</evidence>
<protein>
    <submittedName>
        <fullName evidence="10">Cytochrome P450</fullName>
    </submittedName>
</protein>
<keyword evidence="9" id="KW-1133">Transmembrane helix</keyword>
<dbReference type="Pfam" id="PF00067">
    <property type="entry name" value="p450"/>
    <property type="match status" value="1"/>
</dbReference>
<keyword evidence="11" id="KW-1185">Reference proteome</keyword>
<organism evidence="10 11">
    <name type="scientific">Podospora appendiculata</name>
    <dbReference type="NCBI Taxonomy" id="314037"/>
    <lineage>
        <taxon>Eukaryota</taxon>
        <taxon>Fungi</taxon>
        <taxon>Dikarya</taxon>
        <taxon>Ascomycota</taxon>
        <taxon>Pezizomycotina</taxon>
        <taxon>Sordariomycetes</taxon>
        <taxon>Sordariomycetidae</taxon>
        <taxon>Sordariales</taxon>
        <taxon>Podosporaceae</taxon>
        <taxon>Podospora</taxon>
    </lineage>
</organism>
<reference evidence="10" key="2">
    <citation type="submission" date="2023-06" db="EMBL/GenBank/DDBJ databases">
        <authorList>
            <consortium name="Lawrence Berkeley National Laboratory"/>
            <person name="Haridas S."/>
            <person name="Hensen N."/>
            <person name="Bonometti L."/>
            <person name="Westerberg I."/>
            <person name="Brannstrom I.O."/>
            <person name="Guillou S."/>
            <person name="Cros-Aarteil S."/>
            <person name="Calhoun S."/>
            <person name="Kuo A."/>
            <person name="Mondo S."/>
            <person name="Pangilinan J."/>
            <person name="Riley R."/>
            <person name="Labutti K."/>
            <person name="Andreopoulos B."/>
            <person name="Lipzen A."/>
            <person name="Chen C."/>
            <person name="Yanf M."/>
            <person name="Daum C."/>
            <person name="Ng V."/>
            <person name="Clum A."/>
            <person name="Steindorff A."/>
            <person name="Ohm R."/>
            <person name="Martin F."/>
            <person name="Silar P."/>
            <person name="Natvig D."/>
            <person name="Lalanne C."/>
            <person name="Gautier V."/>
            <person name="Ament-Velasquez S.L."/>
            <person name="Kruys A."/>
            <person name="Hutchinson M.I."/>
            <person name="Powell A.J."/>
            <person name="Barry K."/>
            <person name="Miller A.N."/>
            <person name="Grigoriev I.V."/>
            <person name="Debuchy R."/>
            <person name="Gladieux P."/>
            <person name="Thoren M.H."/>
            <person name="Johannesson H."/>
        </authorList>
    </citation>
    <scope>NUCLEOTIDE SEQUENCE</scope>
    <source>
        <strain evidence="10">CBS 314.62</strain>
    </source>
</reference>
<dbReference type="InterPro" id="IPR001128">
    <property type="entry name" value="Cyt_P450"/>
</dbReference>
<dbReference type="PANTHER" id="PTHR24304:SF2">
    <property type="entry name" value="24-HYDROXYCHOLESTEROL 7-ALPHA-HYDROXYLASE"/>
    <property type="match status" value="1"/>
</dbReference>
<keyword evidence="6" id="KW-0560">Oxidoreductase</keyword>
<comment type="similarity">
    <text evidence="2">Belongs to the cytochrome P450 family.</text>
</comment>
<dbReference type="GO" id="GO:0016705">
    <property type="term" value="F:oxidoreductase activity, acting on paired donors, with incorporation or reduction of molecular oxygen"/>
    <property type="evidence" value="ECO:0007669"/>
    <property type="project" value="InterPro"/>
</dbReference>
<accession>A0AAE0XAY3</accession>
<dbReference type="InterPro" id="IPR036396">
    <property type="entry name" value="Cyt_P450_sf"/>
</dbReference>
<feature type="transmembrane region" description="Helical" evidence="9">
    <location>
        <begin position="23"/>
        <end position="44"/>
    </location>
</feature>
<keyword evidence="9" id="KW-0812">Transmembrane</keyword>
<evidence type="ECO:0000256" key="6">
    <source>
        <dbReference type="ARBA" id="ARBA00023033"/>
    </source>
</evidence>
<keyword evidence="9" id="KW-0472">Membrane</keyword>
<feature type="region of interest" description="Disordered" evidence="8">
    <location>
        <begin position="137"/>
        <end position="158"/>
    </location>
</feature>
<dbReference type="CDD" id="cd11040">
    <property type="entry name" value="CYP7_CYP8-like"/>
    <property type="match status" value="1"/>
</dbReference>
<evidence type="ECO:0000256" key="1">
    <source>
        <dbReference type="ARBA" id="ARBA00001971"/>
    </source>
</evidence>
<keyword evidence="5 7" id="KW-0408">Iron</keyword>
<name>A0AAE0XAY3_9PEZI</name>
<evidence type="ECO:0000256" key="3">
    <source>
        <dbReference type="ARBA" id="ARBA00022617"/>
    </source>
</evidence>
<evidence type="ECO:0000313" key="11">
    <source>
        <dbReference type="Proteomes" id="UP001270362"/>
    </source>
</evidence>
<dbReference type="EMBL" id="JAULSO010000002">
    <property type="protein sequence ID" value="KAK3689263.1"/>
    <property type="molecule type" value="Genomic_DNA"/>
</dbReference>
<dbReference type="InterPro" id="IPR002403">
    <property type="entry name" value="Cyt_P450_E_grp-IV"/>
</dbReference>
<evidence type="ECO:0000256" key="9">
    <source>
        <dbReference type="SAM" id="Phobius"/>
    </source>
</evidence>
<dbReference type="GO" id="GO:0008395">
    <property type="term" value="F:steroid hydroxylase activity"/>
    <property type="evidence" value="ECO:0007669"/>
    <property type="project" value="TreeGrafter"/>
</dbReference>
<evidence type="ECO:0000256" key="5">
    <source>
        <dbReference type="ARBA" id="ARBA00023004"/>
    </source>
</evidence>
<keyword evidence="6" id="KW-0503">Monooxygenase</keyword>
<feature type="binding site" description="axial binding residue" evidence="7">
    <location>
        <position position="494"/>
    </location>
    <ligand>
        <name>heme</name>
        <dbReference type="ChEBI" id="CHEBI:30413"/>
    </ligand>
    <ligandPart>
        <name>Fe</name>
        <dbReference type="ChEBI" id="CHEBI:18248"/>
    </ligandPart>
</feature>
<comment type="caution">
    <text evidence="10">The sequence shown here is derived from an EMBL/GenBank/DDBJ whole genome shotgun (WGS) entry which is preliminary data.</text>
</comment>
<gene>
    <name evidence="10" type="ORF">B0T22DRAFT_490749</name>
</gene>
<dbReference type="GO" id="GO:0005506">
    <property type="term" value="F:iron ion binding"/>
    <property type="evidence" value="ECO:0007669"/>
    <property type="project" value="InterPro"/>
</dbReference>
<dbReference type="Proteomes" id="UP001270362">
    <property type="component" value="Unassembled WGS sequence"/>
</dbReference>
<keyword evidence="4 7" id="KW-0479">Metal-binding</keyword>
<dbReference type="GO" id="GO:0020037">
    <property type="term" value="F:heme binding"/>
    <property type="evidence" value="ECO:0007669"/>
    <property type="project" value="InterPro"/>
</dbReference>
<dbReference type="Gene3D" id="1.10.630.10">
    <property type="entry name" value="Cytochrome P450"/>
    <property type="match status" value="1"/>
</dbReference>
<evidence type="ECO:0000313" key="10">
    <source>
        <dbReference type="EMBL" id="KAK3689263.1"/>
    </source>
</evidence>
<dbReference type="SUPFAM" id="SSF48264">
    <property type="entry name" value="Cytochrome P450"/>
    <property type="match status" value="1"/>
</dbReference>
<keyword evidence="3 7" id="KW-0349">Heme</keyword>
<dbReference type="InterPro" id="IPR050529">
    <property type="entry name" value="CYP450_sterol_14alpha_dmase"/>
</dbReference>
<dbReference type="AlphaFoldDB" id="A0AAE0XAY3"/>
<proteinExistence type="inferred from homology"/>
<dbReference type="PANTHER" id="PTHR24304">
    <property type="entry name" value="CYTOCHROME P450 FAMILY 7"/>
    <property type="match status" value="1"/>
</dbReference>